<keyword evidence="13 19" id="KW-0472">Membrane</keyword>
<evidence type="ECO:0000256" key="19">
    <source>
        <dbReference type="HAMAP-Rule" id="MF_00719"/>
    </source>
</evidence>
<evidence type="ECO:0000256" key="17">
    <source>
        <dbReference type="ARBA" id="ARBA00048623"/>
    </source>
</evidence>
<evidence type="ECO:0000256" key="2">
    <source>
        <dbReference type="ARBA" id="ARBA00004651"/>
    </source>
</evidence>
<evidence type="ECO:0000256" key="11">
    <source>
        <dbReference type="ARBA" id="ARBA00022842"/>
    </source>
</evidence>
<feature type="transmembrane region" description="Helical" evidence="19">
    <location>
        <begin position="64"/>
        <end position="83"/>
    </location>
</feature>
<comment type="catalytic activity">
    <reaction evidence="17 19">
        <text>alpha-ribazole + adenosylcob(III)inamide-GDP = adenosylcob(III)alamin + GMP + H(+)</text>
        <dbReference type="Rhea" id="RHEA:16049"/>
        <dbReference type="ChEBI" id="CHEBI:10329"/>
        <dbReference type="ChEBI" id="CHEBI:15378"/>
        <dbReference type="ChEBI" id="CHEBI:18408"/>
        <dbReference type="ChEBI" id="CHEBI:58115"/>
        <dbReference type="ChEBI" id="CHEBI:60487"/>
        <dbReference type="EC" id="2.7.8.26"/>
    </reaction>
</comment>
<dbReference type="EC" id="2.7.8.26" evidence="5 19"/>
<dbReference type="EMBL" id="CP081150">
    <property type="protein sequence ID" value="QZA77736.1"/>
    <property type="molecule type" value="Genomic_DNA"/>
</dbReference>
<evidence type="ECO:0000256" key="18">
    <source>
        <dbReference type="ARBA" id="ARBA00049504"/>
    </source>
</evidence>
<feature type="transmembrane region" description="Helical" evidence="19">
    <location>
        <begin position="180"/>
        <end position="208"/>
    </location>
</feature>
<dbReference type="PANTHER" id="PTHR34148:SF1">
    <property type="entry name" value="ADENOSYLCOBINAMIDE-GDP RIBAZOLETRANSFERASE"/>
    <property type="match status" value="1"/>
</dbReference>
<comment type="catalytic activity">
    <reaction evidence="18 19">
        <text>alpha-ribazole 5'-phosphate + adenosylcob(III)inamide-GDP = adenosylcob(III)alamin 5'-phosphate + GMP + H(+)</text>
        <dbReference type="Rhea" id="RHEA:23560"/>
        <dbReference type="ChEBI" id="CHEBI:15378"/>
        <dbReference type="ChEBI" id="CHEBI:57918"/>
        <dbReference type="ChEBI" id="CHEBI:58115"/>
        <dbReference type="ChEBI" id="CHEBI:60487"/>
        <dbReference type="ChEBI" id="CHEBI:60493"/>
        <dbReference type="EC" id="2.7.8.26"/>
    </reaction>
</comment>
<evidence type="ECO:0000256" key="1">
    <source>
        <dbReference type="ARBA" id="ARBA00001946"/>
    </source>
</evidence>
<keyword evidence="9 19" id="KW-0808">Transferase</keyword>
<accession>A0ABX8Z5A2</accession>
<comment type="cofactor">
    <cofactor evidence="1 19">
        <name>Mg(2+)</name>
        <dbReference type="ChEBI" id="CHEBI:18420"/>
    </cofactor>
</comment>
<evidence type="ECO:0000256" key="10">
    <source>
        <dbReference type="ARBA" id="ARBA00022692"/>
    </source>
</evidence>
<proteinExistence type="inferred from homology"/>
<evidence type="ECO:0000256" key="16">
    <source>
        <dbReference type="ARBA" id="ARBA00032853"/>
    </source>
</evidence>
<evidence type="ECO:0000256" key="12">
    <source>
        <dbReference type="ARBA" id="ARBA00022989"/>
    </source>
</evidence>
<dbReference type="PANTHER" id="PTHR34148">
    <property type="entry name" value="ADENOSYLCOBINAMIDE-GDP RIBAZOLETRANSFERASE"/>
    <property type="match status" value="1"/>
</dbReference>
<comment type="similarity">
    <text evidence="4 19">Belongs to the CobS family.</text>
</comment>
<dbReference type="RefSeq" id="WP_221006116.1">
    <property type="nucleotide sequence ID" value="NZ_CP081150.1"/>
</dbReference>
<protein>
    <recommendedName>
        <fullName evidence="6 19">Adenosylcobinamide-GDP ribazoletransferase</fullName>
        <ecNumber evidence="5 19">2.7.8.26</ecNumber>
    </recommendedName>
    <alternativeName>
        <fullName evidence="16 19">Cobalamin synthase</fullName>
    </alternativeName>
    <alternativeName>
        <fullName evidence="15 19">Cobalamin-5'-phosphate synthase</fullName>
    </alternativeName>
</protein>
<evidence type="ECO:0000256" key="6">
    <source>
        <dbReference type="ARBA" id="ARBA00015850"/>
    </source>
</evidence>
<dbReference type="HAMAP" id="MF_00719">
    <property type="entry name" value="CobS"/>
    <property type="match status" value="1"/>
</dbReference>
<comment type="subcellular location">
    <subcellularLocation>
        <location evidence="2 19">Cell membrane</location>
        <topology evidence="2 19">Multi-pass membrane protein</topology>
    </subcellularLocation>
</comment>
<evidence type="ECO:0000256" key="15">
    <source>
        <dbReference type="ARBA" id="ARBA00032605"/>
    </source>
</evidence>
<evidence type="ECO:0000256" key="4">
    <source>
        <dbReference type="ARBA" id="ARBA00010561"/>
    </source>
</evidence>
<name>A0ABX8Z5A2_9NEIS</name>
<feature type="transmembrane region" description="Helical" evidence="19">
    <location>
        <begin position="37"/>
        <end position="57"/>
    </location>
</feature>
<keyword evidence="12 19" id="KW-1133">Transmembrane helix</keyword>
<evidence type="ECO:0000256" key="9">
    <source>
        <dbReference type="ARBA" id="ARBA00022679"/>
    </source>
</evidence>
<evidence type="ECO:0000256" key="3">
    <source>
        <dbReference type="ARBA" id="ARBA00004663"/>
    </source>
</evidence>
<reference evidence="20 21" key="1">
    <citation type="submission" date="2021-08" db="EMBL/GenBank/DDBJ databases">
        <title>complete genome sequencing of Deefgea sp. D25.</title>
        <authorList>
            <person name="Bae J.-W."/>
            <person name="Gim D.-H."/>
        </authorList>
    </citation>
    <scope>NUCLEOTIDE SEQUENCE [LARGE SCALE GENOMIC DNA]</scope>
    <source>
        <strain evidence="20 21">D25</strain>
    </source>
</reference>
<evidence type="ECO:0000256" key="14">
    <source>
        <dbReference type="ARBA" id="ARBA00025228"/>
    </source>
</evidence>
<dbReference type="NCBIfam" id="TIGR00317">
    <property type="entry name" value="cobS"/>
    <property type="match status" value="1"/>
</dbReference>
<dbReference type="Proteomes" id="UP000825679">
    <property type="component" value="Chromosome"/>
</dbReference>
<evidence type="ECO:0000256" key="13">
    <source>
        <dbReference type="ARBA" id="ARBA00023136"/>
    </source>
</evidence>
<evidence type="ECO:0000313" key="20">
    <source>
        <dbReference type="EMBL" id="QZA77736.1"/>
    </source>
</evidence>
<dbReference type="Pfam" id="PF02654">
    <property type="entry name" value="CobS"/>
    <property type="match status" value="1"/>
</dbReference>
<gene>
    <name evidence="19 20" type="primary">cobS</name>
    <name evidence="20" type="ORF">K4H28_15955</name>
</gene>
<evidence type="ECO:0000256" key="5">
    <source>
        <dbReference type="ARBA" id="ARBA00013200"/>
    </source>
</evidence>
<dbReference type="InterPro" id="IPR003805">
    <property type="entry name" value="CobS"/>
</dbReference>
<keyword evidence="7 19" id="KW-1003">Cell membrane</keyword>
<comment type="function">
    <text evidence="14 19">Joins adenosylcobinamide-GDP and alpha-ribazole to generate adenosylcobalamin (Ado-cobalamin). Also synthesizes adenosylcobalamin 5'-phosphate from adenosylcobinamide-GDP and alpha-ribazole 5'-phosphate.</text>
</comment>
<feature type="transmembrane region" description="Helical" evidence="19">
    <location>
        <begin position="112"/>
        <end position="133"/>
    </location>
</feature>
<keyword evidence="10 19" id="KW-0812">Transmembrane</keyword>
<organism evidence="20 21">
    <name type="scientific">Deefgea tanakiae</name>
    <dbReference type="NCBI Taxonomy" id="2865840"/>
    <lineage>
        <taxon>Bacteria</taxon>
        <taxon>Pseudomonadati</taxon>
        <taxon>Pseudomonadota</taxon>
        <taxon>Betaproteobacteria</taxon>
        <taxon>Neisseriales</taxon>
        <taxon>Chitinibacteraceae</taxon>
        <taxon>Deefgea</taxon>
    </lineage>
</organism>
<sequence>MSRFFDWREPILAVQFLSRIPTPQIHDFEPALLAKSVGWFPAVGMLIGALLFGIAYTSSQLDPWLAAILGLAFWTWVTGGLHLDGLADMSDGLGAAHRDPARFLAVLKDPHLGSFGVLSLIIQCLLKLVLLMLLVRQQQLAALLLIPAWARSGVFIWQTLPALAPGMAEQFAWKKNSTLAVFWGLVLLAASAWFSPALLAAPMVLIAYRQWLKAKLGGVTGDCLGAGIEVSESAMLLIAVLGTGIIGAIHS</sequence>
<feature type="transmembrane region" description="Helical" evidence="19">
    <location>
        <begin position="140"/>
        <end position="160"/>
    </location>
</feature>
<keyword evidence="8 19" id="KW-0169">Cobalamin biosynthesis</keyword>
<comment type="pathway">
    <text evidence="3 19">Cofactor biosynthesis; adenosylcobalamin biosynthesis; adenosylcobalamin from cob(II)yrinate a,c-diamide: step 7/7.</text>
</comment>
<evidence type="ECO:0000313" key="21">
    <source>
        <dbReference type="Proteomes" id="UP000825679"/>
    </source>
</evidence>
<dbReference type="GO" id="GO:0051073">
    <property type="term" value="F:adenosylcobinamide-GDP ribazoletransferase activity"/>
    <property type="evidence" value="ECO:0007669"/>
    <property type="project" value="UniProtKB-EC"/>
</dbReference>
<evidence type="ECO:0000256" key="8">
    <source>
        <dbReference type="ARBA" id="ARBA00022573"/>
    </source>
</evidence>
<keyword evidence="21" id="KW-1185">Reference proteome</keyword>
<evidence type="ECO:0000256" key="7">
    <source>
        <dbReference type="ARBA" id="ARBA00022475"/>
    </source>
</evidence>
<keyword evidence="11 19" id="KW-0460">Magnesium</keyword>